<dbReference type="EMBL" id="LARY01000002">
    <property type="protein sequence ID" value="RDX00734.1"/>
    <property type="molecule type" value="Genomic_DNA"/>
</dbReference>
<evidence type="ECO:0000313" key="1">
    <source>
        <dbReference type="EMBL" id="RDX00734.1"/>
    </source>
</evidence>
<protein>
    <submittedName>
        <fullName evidence="1">Uncharacterized protein</fullName>
    </submittedName>
</protein>
<gene>
    <name evidence="1" type="ORF">UR08_07050</name>
</gene>
<sequence>MGKRAYQSAKSRKVRKIAKKMKFNRGASKYMQNKNCYMPRHILATAVTYGKKQQIKKGTFFYKTYTTTM</sequence>
<comment type="caution">
    <text evidence="1">The sequence shown here is derived from an EMBL/GenBank/DDBJ whole genome shotgun (WGS) entry which is preliminary data.</text>
</comment>
<name>A0A3D8TQ54_9LIST</name>
<dbReference type="Proteomes" id="UP000257055">
    <property type="component" value="Unassembled WGS sequence"/>
</dbReference>
<dbReference type="RefSeq" id="WP_115752974.1">
    <property type="nucleotide sequence ID" value="NZ_LARY01000002.1"/>
</dbReference>
<proteinExistence type="predicted"/>
<reference evidence="2" key="1">
    <citation type="submission" date="2015-04" db="EMBL/GenBank/DDBJ databases">
        <authorList>
            <person name="Schardt J."/>
            <person name="Mueller-Herbst S."/>
            <person name="Scherer S."/>
            <person name="Huptas C."/>
        </authorList>
    </citation>
    <scope>NUCLEOTIDE SEQUENCE [LARGE SCALE GENOMIC DNA]</scope>
    <source>
        <strain evidence="2">Kiel-L1</strain>
    </source>
</reference>
<keyword evidence="2" id="KW-1185">Reference proteome</keyword>
<organism evidence="1 2">
    <name type="scientific">Listeria kieliensis</name>
    <dbReference type="NCBI Taxonomy" id="1621700"/>
    <lineage>
        <taxon>Bacteria</taxon>
        <taxon>Bacillati</taxon>
        <taxon>Bacillota</taxon>
        <taxon>Bacilli</taxon>
        <taxon>Bacillales</taxon>
        <taxon>Listeriaceae</taxon>
        <taxon>Listeria</taxon>
    </lineage>
</organism>
<evidence type="ECO:0000313" key="2">
    <source>
        <dbReference type="Proteomes" id="UP000257055"/>
    </source>
</evidence>
<accession>A0A3D8TQ54</accession>
<dbReference type="AlphaFoldDB" id="A0A3D8TQ54"/>